<comment type="caution">
    <text evidence="20">The sequence shown here is derived from an EMBL/GenBank/DDBJ whole genome shotgun (WGS) entry which is preliminary data.</text>
</comment>
<dbReference type="PROSITE" id="PS01225">
    <property type="entry name" value="CTCK_2"/>
    <property type="match status" value="1"/>
</dbReference>
<name>A0AAV7UZ83_PLEWA</name>
<proteinExistence type="inferred from homology"/>
<evidence type="ECO:0000256" key="7">
    <source>
        <dbReference type="ARBA" id="ARBA00022729"/>
    </source>
</evidence>
<comment type="caution">
    <text evidence="15">Lacks conserved residue(s) required for the propagation of feature annotation.</text>
</comment>
<dbReference type="GO" id="GO:0045597">
    <property type="term" value="P:positive regulation of cell differentiation"/>
    <property type="evidence" value="ECO:0007669"/>
    <property type="project" value="TreeGrafter"/>
</dbReference>
<dbReference type="GO" id="GO:0051240">
    <property type="term" value="P:positive regulation of multicellular organismal process"/>
    <property type="evidence" value="ECO:0007669"/>
    <property type="project" value="UniProtKB-ARBA"/>
</dbReference>
<evidence type="ECO:0000313" key="20">
    <source>
        <dbReference type="EMBL" id="KAJ1193861.1"/>
    </source>
</evidence>
<comment type="similarity">
    <text evidence="4">Belongs to the CCN family.</text>
</comment>
<evidence type="ECO:0000256" key="9">
    <source>
        <dbReference type="ARBA" id="ARBA00022949"/>
    </source>
</evidence>
<keyword evidence="7 16" id="KW-0732">Signal</keyword>
<dbReference type="SMART" id="SM00121">
    <property type="entry name" value="IB"/>
    <property type="match status" value="1"/>
</dbReference>
<protein>
    <recommendedName>
        <fullName evidence="13">CCN family member 3</fullName>
    </recommendedName>
    <alternativeName>
        <fullName evidence="14">Cellular communication network factor 3</fullName>
    </alternativeName>
</protein>
<dbReference type="InterPro" id="IPR006207">
    <property type="entry name" value="Cys_knot_C"/>
</dbReference>
<dbReference type="FunFam" id="2.10.70.10:FF:000015">
    <property type="entry name" value="CYR61 isoform 1"/>
    <property type="match status" value="1"/>
</dbReference>
<dbReference type="InterPro" id="IPR000867">
    <property type="entry name" value="IGFBP-like"/>
</dbReference>
<dbReference type="GO" id="GO:0005178">
    <property type="term" value="F:integrin binding"/>
    <property type="evidence" value="ECO:0007669"/>
    <property type="project" value="TreeGrafter"/>
</dbReference>
<dbReference type="InterPro" id="IPR043973">
    <property type="entry name" value="TSP1_CCN"/>
</dbReference>
<keyword evidence="6" id="KW-0964">Secreted</keyword>
<dbReference type="InterPro" id="IPR050941">
    <property type="entry name" value="CCN"/>
</dbReference>
<dbReference type="GO" id="GO:0002062">
    <property type="term" value="P:chondrocyte differentiation"/>
    <property type="evidence" value="ECO:0007669"/>
    <property type="project" value="TreeGrafter"/>
</dbReference>
<evidence type="ECO:0000256" key="10">
    <source>
        <dbReference type="ARBA" id="ARBA00023030"/>
    </source>
</evidence>
<evidence type="ECO:0000256" key="14">
    <source>
        <dbReference type="ARBA" id="ARBA00042352"/>
    </source>
</evidence>
<feature type="chain" id="PRO_5043574717" description="CCN family member 3" evidence="16">
    <location>
        <begin position="24"/>
        <end position="348"/>
    </location>
</feature>
<keyword evidence="8" id="KW-0303">Gap junction</keyword>
<keyword evidence="10" id="KW-0339">Growth factor</keyword>
<evidence type="ECO:0000256" key="5">
    <source>
        <dbReference type="ARBA" id="ARBA00022490"/>
    </source>
</evidence>
<dbReference type="SMART" id="SM00209">
    <property type="entry name" value="TSP1"/>
    <property type="match status" value="1"/>
</dbReference>
<keyword evidence="11" id="KW-1015">Disulfide bond</keyword>
<dbReference type="Pfam" id="PF00219">
    <property type="entry name" value="IGFBP"/>
    <property type="match status" value="1"/>
</dbReference>
<dbReference type="InterPro" id="IPR036383">
    <property type="entry name" value="TSP1_rpt_sf"/>
</dbReference>
<dbReference type="PROSITE" id="PS51323">
    <property type="entry name" value="IGFBP_N_2"/>
    <property type="match status" value="1"/>
</dbReference>
<keyword evidence="21" id="KW-1185">Reference proteome</keyword>
<evidence type="ECO:0000256" key="4">
    <source>
        <dbReference type="ARBA" id="ARBA00008125"/>
    </source>
</evidence>
<dbReference type="PANTHER" id="PTHR11348:SF8">
    <property type="entry name" value="CCN FAMILY MEMBER 3"/>
    <property type="match status" value="1"/>
</dbReference>
<feature type="domain" description="VWFC" evidence="18">
    <location>
        <begin position="101"/>
        <end position="167"/>
    </location>
</feature>
<dbReference type="EMBL" id="JANPWB010000004">
    <property type="protein sequence ID" value="KAJ1193861.1"/>
    <property type="molecule type" value="Genomic_DNA"/>
</dbReference>
<feature type="domain" description="CTCK" evidence="17">
    <location>
        <begin position="256"/>
        <end position="330"/>
    </location>
</feature>
<dbReference type="PROSITE" id="PS50184">
    <property type="entry name" value="VWFC_2"/>
    <property type="match status" value="1"/>
</dbReference>
<dbReference type="PIRSF" id="PIRSF036495">
    <property type="entry name" value="IGFBP_rP_CNN"/>
    <property type="match status" value="1"/>
</dbReference>
<dbReference type="GO" id="GO:0005921">
    <property type="term" value="C:gap junction"/>
    <property type="evidence" value="ECO:0007669"/>
    <property type="project" value="UniProtKB-SubCell"/>
</dbReference>
<dbReference type="GO" id="GO:0008201">
    <property type="term" value="F:heparin binding"/>
    <property type="evidence" value="ECO:0007669"/>
    <property type="project" value="TreeGrafter"/>
</dbReference>
<dbReference type="SMART" id="SM00041">
    <property type="entry name" value="CT"/>
    <property type="match status" value="1"/>
</dbReference>
<organism evidence="20 21">
    <name type="scientific">Pleurodeles waltl</name>
    <name type="common">Iberian ribbed newt</name>
    <dbReference type="NCBI Taxonomy" id="8319"/>
    <lineage>
        <taxon>Eukaryota</taxon>
        <taxon>Metazoa</taxon>
        <taxon>Chordata</taxon>
        <taxon>Craniata</taxon>
        <taxon>Vertebrata</taxon>
        <taxon>Euteleostomi</taxon>
        <taxon>Amphibia</taxon>
        <taxon>Batrachia</taxon>
        <taxon>Caudata</taxon>
        <taxon>Salamandroidea</taxon>
        <taxon>Salamandridae</taxon>
        <taxon>Pleurodelinae</taxon>
        <taxon>Pleurodeles</taxon>
    </lineage>
</organism>
<evidence type="ECO:0000313" key="21">
    <source>
        <dbReference type="Proteomes" id="UP001066276"/>
    </source>
</evidence>
<evidence type="ECO:0000256" key="2">
    <source>
        <dbReference type="ARBA" id="ARBA00004610"/>
    </source>
</evidence>
<dbReference type="Gene3D" id="2.10.70.10">
    <property type="entry name" value="Complement Module, domain 1"/>
    <property type="match status" value="1"/>
</dbReference>
<evidence type="ECO:0000259" key="17">
    <source>
        <dbReference type="PROSITE" id="PS01225"/>
    </source>
</evidence>
<dbReference type="Proteomes" id="UP001066276">
    <property type="component" value="Chromosome 2_2"/>
</dbReference>
<sequence length="348" mass="38213">MHCVAMKQCQSLLLLLLLRQAVGERCPSQCGPCPAEDEESLGCAPGVPVVLDGCACCPVCARQAGESCSEVHPCHEESGLYCDHSAQPSAGQGICMVLDGDHCVFDGVIYQSGETFQPSCKYQCMCQDGQIGCVPRCNQDLLLPGPDCPFPRKVQVPGECCDKWVCDKTEVNLGGFAMAAYRQEATLGIDASDSFLNCIEQTTEWSACSKSCGMGMSSRVTNRNARCDMVKQHRLCIVRPCQKENQKHTAKKGKKCQRTKKSLNPIHFEYKNCTSIHAYKPKFCGVCSDGRCCTPHATKTAQIEFQCPRGKVIKRPMMMITTCACHSNCPQENAFSYRPQPMFSGLQK</sequence>
<dbReference type="InterPro" id="IPR012395">
    <property type="entry name" value="IGFBP_CNN"/>
</dbReference>
<evidence type="ECO:0000256" key="8">
    <source>
        <dbReference type="ARBA" id="ARBA00022868"/>
    </source>
</evidence>
<dbReference type="PROSITE" id="PS50092">
    <property type="entry name" value="TSP1"/>
    <property type="match status" value="1"/>
</dbReference>
<keyword evidence="9" id="KW-0965">Cell junction</keyword>
<dbReference type="Pfam" id="PF00093">
    <property type="entry name" value="VWC"/>
    <property type="match status" value="1"/>
</dbReference>
<dbReference type="InterPro" id="IPR001007">
    <property type="entry name" value="VWF_dom"/>
</dbReference>
<keyword evidence="5" id="KW-0963">Cytoplasm</keyword>
<evidence type="ECO:0000256" key="3">
    <source>
        <dbReference type="ARBA" id="ARBA00004613"/>
    </source>
</evidence>
<evidence type="ECO:0000256" key="13">
    <source>
        <dbReference type="ARBA" id="ARBA00039944"/>
    </source>
</evidence>
<evidence type="ECO:0000256" key="6">
    <source>
        <dbReference type="ARBA" id="ARBA00022525"/>
    </source>
</evidence>
<dbReference type="GO" id="GO:0008083">
    <property type="term" value="F:growth factor activity"/>
    <property type="evidence" value="ECO:0007669"/>
    <property type="project" value="UniProtKB-KW"/>
</dbReference>
<evidence type="ECO:0000256" key="11">
    <source>
        <dbReference type="ARBA" id="ARBA00023157"/>
    </source>
</evidence>
<dbReference type="PANTHER" id="PTHR11348">
    <property type="entry name" value="CONNECTIVE TISSUE GROWTH FACTOR-RELATED"/>
    <property type="match status" value="1"/>
</dbReference>
<evidence type="ECO:0000256" key="16">
    <source>
        <dbReference type="SAM" id="SignalP"/>
    </source>
</evidence>
<dbReference type="GO" id="GO:0007155">
    <property type="term" value="P:cell adhesion"/>
    <property type="evidence" value="ECO:0007669"/>
    <property type="project" value="TreeGrafter"/>
</dbReference>
<dbReference type="PROSITE" id="PS01208">
    <property type="entry name" value="VWFC_1"/>
    <property type="match status" value="1"/>
</dbReference>
<dbReference type="PROSITE" id="PS01185">
    <property type="entry name" value="CTCK_1"/>
    <property type="match status" value="1"/>
</dbReference>
<evidence type="ECO:0000259" key="19">
    <source>
        <dbReference type="PROSITE" id="PS51323"/>
    </source>
</evidence>
<gene>
    <name evidence="20" type="ORF">NDU88_003157</name>
</gene>
<feature type="domain" description="IGFBP N-terminal" evidence="19">
    <location>
        <begin position="22"/>
        <end position="98"/>
    </location>
</feature>
<dbReference type="GO" id="GO:0005737">
    <property type="term" value="C:cytoplasm"/>
    <property type="evidence" value="ECO:0007669"/>
    <property type="project" value="UniProtKB-SubCell"/>
</dbReference>
<evidence type="ECO:0000256" key="15">
    <source>
        <dbReference type="PROSITE-ProRule" id="PRU00039"/>
    </source>
</evidence>
<dbReference type="InterPro" id="IPR009030">
    <property type="entry name" value="Growth_fac_rcpt_cys_sf"/>
</dbReference>
<keyword evidence="12" id="KW-0325">Glycoprotein</keyword>
<dbReference type="InterPro" id="IPR006208">
    <property type="entry name" value="Glyco_hormone_CN"/>
</dbReference>
<dbReference type="InterPro" id="IPR000884">
    <property type="entry name" value="TSP1_rpt"/>
</dbReference>
<dbReference type="AlphaFoldDB" id="A0AAV7UZ83"/>
<evidence type="ECO:0000256" key="1">
    <source>
        <dbReference type="ARBA" id="ARBA00004496"/>
    </source>
</evidence>
<dbReference type="SMART" id="SM00214">
    <property type="entry name" value="VWC"/>
    <property type="match status" value="1"/>
</dbReference>
<dbReference type="GO" id="GO:0031012">
    <property type="term" value="C:extracellular matrix"/>
    <property type="evidence" value="ECO:0007669"/>
    <property type="project" value="TreeGrafter"/>
</dbReference>
<evidence type="ECO:0000259" key="18">
    <source>
        <dbReference type="PROSITE" id="PS50184"/>
    </source>
</evidence>
<dbReference type="GO" id="GO:0005615">
    <property type="term" value="C:extracellular space"/>
    <property type="evidence" value="ECO:0007669"/>
    <property type="project" value="TreeGrafter"/>
</dbReference>
<dbReference type="Pfam" id="PF00007">
    <property type="entry name" value="Cys_knot"/>
    <property type="match status" value="1"/>
</dbReference>
<reference evidence="20" key="1">
    <citation type="journal article" date="2022" name="bioRxiv">
        <title>Sequencing and chromosome-scale assembly of the giantPleurodeles waltlgenome.</title>
        <authorList>
            <person name="Brown T."/>
            <person name="Elewa A."/>
            <person name="Iarovenko S."/>
            <person name="Subramanian E."/>
            <person name="Araus A.J."/>
            <person name="Petzold A."/>
            <person name="Susuki M."/>
            <person name="Suzuki K.-i.T."/>
            <person name="Hayashi T."/>
            <person name="Toyoda A."/>
            <person name="Oliveira C."/>
            <person name="Osipova E."/>
            <person name="Leigh N.D."/>
            <person name="Simon A."/>
            <person name="Yun M.H."/>
        </authorList>
    </citation>
    <scope>NUCLEOTIDE SEQUENCE</scope>
    <source>
        <strain evidence="20">20211129_DDA</strain>
        <tissue evidence="20">Liver</tissue>
    </source>
</reference>
<accession>A0AAV7UZ83</accession>
<dbReference type="SUPFAM" id="SSF82895">
    <property type="entry name" value="TSP-1 type 1 repeat"/>
    <property type="match status" value="1"/>
</dbReference>
<dbReference type="SUPFAM" id="SSF57184">
    <property type="entry name" value="Growth factor receptor domain"/>
    <property type="match status" value="1"/>
</dbReference>
<comment type="subcellular location">
    <subcellularLocation>
        <location evidence="2">Cell junction</location>
        <location evidence="2">Gap junction</location>
    </subcellularLocation>
    <subcellularLocation>
        <location evidence="1">Cytoplasm</location>
    </subcellularLocation>
    <subcellularLocation>
        <location evidence="3">Secreted</location>
    </subcellularLocation>
</comment>
<dbReference type="Pfam" id="PF19035">
    <property type="entry name" value="TSP1_CCN"/>
    <property type="match status" value="1"/>
</dbReference>
<evidence type="ECO:0000256" key="12">
    <source>
        <dbReference type="ARBA" id="ARBA00023180"/>
    </source>
</evidence>
<feature type="signal peptide" evidence="16">
    <location>
        <begin position="1"/>
        <end position="23"/>
    </location>
</feature>